<feature type="compositionally biased region" description="Basic and acidic residues" evidence="1">
    <location>
        <begin position="171"/>
        <end position="199"/>
    </location>
</feature>
<name>A0A3L8DSA3_OOCBI</name>
<gene>
    <name evidence="2" type="ORF">DMN91_003529</name>
</gene>
<dbReference type="AlphaFoldDB" id="A0A3L8DSA3"/>
<evidence type="ECO:0000256" key="1">
    <source>
        <dbReference type="SAM" id="MobiDB-lite"/>
    </source>
</evidence>
<dbReference type="OrthoDB" id="7700936at2759"/>
<organism evidence="2 3">
    <name type="scientific">Ooceraea biroi</name>
    <name type="common">Clonal raider ant</name>
    <name type="synonym">Cerapachys biroi</name>
    <dbReference type="NCBI Taxonomy" id="2015173"/>
    <lineage>
        <taxon>Eukaryota</taxon>
        <taxon>Metazoa</taxon>
        <taxon>Ecdysozoa</taxon>
        <taxon>Arthropoda</taxon>
        <taxon>Hexapoda</taxon>
        <taxon>Insecta</taxon>
        <taxon>Pterygota</taxon>
        <taxon>Neoptera</taxon>
        <taxon>Endopterygota</taxon>
        <taxon>Hymenoptera</taxon>
        <taxon>Apocrita</taxon>
        <taxon>Aculeata</taxon>
        <taxon>Formicoidea</taxon>
        <taxon>Formicidae</taxon>
        <taxon>Dorylinae</taxon>
        <taxon>Ooceraea</taxon>
    </lineage>
</organism>
<evidence type="ECO:0000313" key="2">
    <source>
        <dbReference type="EMBL" id="RLU23325.1"/>
    </source>
</evidence>
<evidence type="ECO:0000313" key="3">
    <source>
        <dbReference type="Proteomes" id="UP000279307"/>
    </source>
</evidence>
<accession>A0A3L8DSA3</accession>
<protein>
    <submittedName>
        <fullName evidence="2">Uncharacterized protein</fullName>
    </submittedName>
</protein>
<proteinExistence type="predicted"/>
<dbReference type="Proteomes" id="UP000279307">
    <property type="component" value="Chromosome 4"/>
</dbReference>
<feature type="region of interest" description="Disordered" evidence="1">
    <location>
        <begin position="162"/>
        <end position="199"/>
    </location>
</feature>
<comment type="caution">
    <text evidence="2">The sequence shown here is derived from an EMBL/GenBank/DDBJ whole genome shotgun (WGS) entry which is preliminary data.</text>
</comment>
<sequence>MKNHETRRRLRRQFRHRHRSLWQFINATDEGFWRDPQEVALGIRTAFPPSRIEVRDAMTQTDGLVEAATRTDDPPPEDSVPPTGPCHDFAMGERATADPIREQLVPAEPPRNPTASSGCWNCTGDHRYVNCPLPRMHSFCYGCGERQVTLRNCPRCGPFYQRTSPYRAPRGPRDGRRGPPSPDRTEDLFNRSRSETRRD</sequence>
<reference evidence="2 3" key="1">
    <citation type="journal article" date="2018" name="Genome Res.">
        <title>The genomic architecture and molecular evolution of ant odorant receptors.</title>
        <authorList>
            <person name="McKenzie S.K."/>
            <person name="Kronauer D.J.C."/>
        </authorList>
    </citation>
    <scope>NUCLEOTIDE SEQUENCE [LARGE SCALE GENOMIC DNA]</scope>
    <source>
        <strain evidence="2">Clonal line C1</strain>
    </source>
</reference>
<dbReference type="EMBL" id="QOIP01000004">
    <property type="protein sequence ID" value="RLU23325.1"/>
    <property type="molecule type" value="Genomic_DNA"/>
</dbReference>